<keyword evidence="6" id="KW-1185">Reference proteome</keyword>
<accession>A0ABR1SS92</accession>
<evidence type="ECO:0000313" key="5">
    <source>
        <dbReference type="EMBL" id="KAK8036393.1"/>
    </source>
</evidence>
<dbReference type="InterPro" id="IPR017996">
    <property type="entry name" value="MRJP/yellow-related"/>
</dbReference>
<proteinExistence type="inferred from homology"/>
<dbReference type="Proteomes" id="UP001396898">
    <property type="component" value="Unassembled WGS sequence"/>
</dbReference>
<evidence type="ECO:0000256" key="1">
    <source>
        <dbReference type="ARBA" id="ARBA00004613"/>
    </source>
</evidence>
<comment type="subcellular location">
    <subcellularLocation>
        <location evidence="1">Secreted</location>
    </subcellularLocation>
</comment>
<gene>
    <name evidence="5" type="ORF">PG991_001530</name>
</gene>
<feature type="chain" id="PRO_5046026878" description="Major royal jelly protein" evidence="4">
    <location>
        <begin position="21"/>
        <end position="474"/>
    </location>
</feature>
<evidence type="ECO:0000256" key="3">
    <source>
        <dbReference type="ARBA" id="ARBA00022525"/>
    </source>
</evidence>
<protein>
    <recommendedName>
        <fullName evidence="7">Major royal jelly protein</fullName>
    </recommendedName>
</protein>
<keyword evidence="3" id="KW-0964">Secreted</keyword>
<reference evidence="5 6" key="1">
    <citation type="submission" date="2023-01" db="EMBL/GenBank/DDBJ databases">
        <title>Analysis of 21 Apiospora genomes using comparative genomics revels a genus with tremendous synthesis potential of carbohydrate active enzymes and secondary metabolites.</title>
        <authorList>
            <person name="Sorensen T."/>
        </authorList>
    </citation>
    <scope>NUCLEOTIDE SEQUENCE [LARGE SCALE GENOMIC DNA]</scope>
    <source>
        <strain evidence="5 6">CBS 20057</strain>
    </source>
</reference>
<organism evidence="5 6">
    <name type="scientific">Apiospora marii</name>
    <dbReference type="NCBI Taxonomy" id="335849"/>
    <lineage>
        <taxon>Eukaryota</taxon>
        <taxon>Fungi</taxon>
        <taxon>Dikarya</taxon>
        <taxon>Ascomycota</taxon>
        <taxon>Pezizomycotina</taxon>
        <taxon>Sordariomycetes</taxon>
        <taxon>Xylariomycetidae</taxon>
        <taxon>Amphisphaeriales</taxon>
        <taxon>Apiosporaceae</taxon>
        <taxon>Apiospora</taxon>
    </lineage>
</organism>
<dbReference type="InterPro" id="IPR011042">
    <property type="entry name" value="6-blade_b-propeller_TolB-like"/>
</dbReference>
<evidence type="ECO:0000256" key="4">
    <source>
        <dbReference type="SAM" id="SignalP"/>
    </source>
</evidence>
<keyword evidence="4" id="KW-0732">Signal</keyword>
<evidence type="ECO:0000313" key="6">
    <source>
        <dbReference type="Proteomes" id="UP001396898"/>
    </source>
</evidence>
<dbReference type="EMBL" id="JAQQWI010000004">
    <property type="protein sequence ID" value="KAK8036393.1"/>
    <property type="molecule type" value="Genomic_DNA"/>
</dbReference>
<dbReference type="PANTHER" id="PTHR10009">
    <property type="entry name" value="PROTEIN YELLOW-RELATED"/>
    <property type="match status" value="1"/>
</dbReference>
<dbReference type="PANTHER" id="PTHR10009:SF18">
    <property type="entry name" value="PROTEIN YELLOW-LIKE PROTEIN"/>
    <property type="match status" value="1"/>
</dbReference>
<feature type="signal peptide" evidence="4">
    <location>
        <begin position="1"/>
        <end position="20"/>
    </location>
</feature>
<evidence type="ECO:0000256" key="2">
    <source>
        <dbReference type="ARBA" id="ARBA00009127"/>
    </source>
</evidence>
<dbReference type="Pfam" id="PF03022">
    <property type="entry name" value="MRJP"/>
    <property type="match status" value="2"/>
</dbReference>
<dbReference type="SUPFAM" id="SSF101898">
    <property type="entry name" value="NHL repeat"/>
    <property type="match status" value="1"/>
</dbReference>
<evidence type="ECO:0008006" key="7">
    <source>
        <dbReference type="Google" id="ProtNLM"/>
    </source>
</evidence>
<name>A0ABR1SS92_9PEZI</name>
<sequence>MKATRFLTPVLLVSGGSAQAQPPPPGFPVPLNSTLSTTTGGAHNVRVDTGTYGPPVEEYHYFYDQWPIGLAVSRRGRVFTCYTRGDYAYTLGEVVNLTAEAAYPSQELNTPPDGLVLQGSGVAGVPFGSADSTHFISVQALYVTPDDTLWVLDIGRPTVNASTSSPAMPYAAPGGPKLVAVNLTTDTITKTYTFPADVHYPDSYMNDLRFDLRANATETGKGIAYIVDSSDEGRNGFIVLDLGTGESWRQLDQHPSTLRVAEAVPAYQGLPFYLRRRGRAVDFQQEGLDGAELSLYGDVSFAFASLVLVPKEIWPAFLEKVKQLIGELSQVMYYSPLTSNYLYSIETKYLRANPSKDPRAVKAAFDNVKDLGQRGGNANGFAGDSLGNVYMLMPEHNAVFIYNSTLGQTVPFVRDPRIIWPDSANAGWDGYLYLTINQLPYQPNWNDGVDGRAHPGLILRARMPDGAAKSTVLA</sequence>
<comment type="caution">
    <text evidence="5">The sequence shown here is derived from an EMBL/GenBank/DDBJ whole genome shotgun (WGS) entry which is preliminary data.</text>
</comment>
<dbReference type="Gene3D" id="2.120.10.30">
    <property type="entry name" value="TolB, C-terminal domain"/>
    <property type="match status" value="2"/>
</dbReference>
<comment type="similarity">
    <text evidence="2">Belongs to the major royal jelly protein family.</text>
</comment>